<gene>
    <name evidence="2" type="ORF">B0A52_09702</name>
</gene>
<evidence type="ECO:0000313" key="3">
    <source>
        <dbReference type="Proteomes" id="UP000288859"/>
    </source>
</evidence>
<accession>A0A438MS33</accession>
<dbReference type="Proteomes" id="UP000288859">
    <property type="component" value="Unassembled WGS sequence"/>
</dbReference>
<dbReference type="Gene3D" id="1.20.1290.10">
    <property type="entry name" value="AhpD-like"/>
    <property type="match status" value="1"/>
</dbReference>
<feature type="domain" description="Carboxymuconolactone decarboxylase-like" evidence="1">
    <location>
        <begin position="205"/>
        <end position="258"/>
    </location>
</feature>
<evidence type="ECO:0000259" key="1">
    <source>
        <dbReference type="Pfam" id="PF02627"/>
    </source>
</evidence>
<organism evidence="2 3">
    <name type="scientific">Exophiala mesophila</name>
    <name type="common">Black yeast-like fungus</name>
    <dbReference type="NCBI Taxonomy" id="212818"/>
    <lineage>
        <taxon>Eukaryota</taxon>
        <taxon>Fungi</taxon>
        <taxon>Dikarya</taxon>
        <taxon>Ascomycota</taxon>
        <taxon>Pezizomycotina</taxon>
        <taxon>Eurotiomycetes</taxon>
        <taxon>Chaetothyriomycetidae</taxon>
        <taxon>Chaetothyriales</taxon>
        <taxon>Herpotrichiellaceae</taxon>
        <taxon>Exophiala</taxon>
    </lineage>
</organism>
<dbReference type="EMBL" id="NAJM01000061">
    <property type="protein sequence ID" value="RVX66472.1"/>
    <property type="molecule type" value="Genomic_DNA"/>
</dbReference>
<reference evidence="2 3" key="1">
    <citation type="submission" date="2017-03" db="EMBL/GenBank/DDBJ databases">
        <title>Genomes of endolithic fungi from Antarctica.</title>
        <authorList>
            <person name="Coleine C."/>
            <person name="Masonjones S."/>
            <person name="Stajich J.E."/>
        </authorList>
    </citation>
    <scope>NUCLEOTIDE SEQUENCE [LARGE SCALE GENOMIC DNA]</scope>
    <source>
        <strain evidence="2 3">CCFEE 6314</strain>
    </source>
</reference>
<dbReference type="PANTHER" id="PTHR33930:SF2">
    <property type="entry name" value="BLR3452 PROTEIN"/>
    <property type="match status" value="1"/>
</dbReference>
<dbReference type="SUPFAM" id="SSF69118">
    <property type="entry name" value="AhpD-like"/>
    <property type="match status" value="1"/>
</dbReference>
<dbReference type="InterPro" id="IPR003779">
    <property type="entry name" value="CMD-like"/>
</dbReference>
<dbReference type="InterPro" id="IPR029032">
    <property type="entry name" value="AhpD-like"/>
</dbReference>
<dbReference type="PANTHER" id="PTHR33930">
    <property type="entry name" value="ALKYL HYDROPEROXIDE REDUCTASE AHPD"/>
    <property type="match status" value="1"/>
</dbReference>
<feature type="domain" description="Carboxymuconolactone decarboxylase-like" evidence="1">
    <location>
        <begin position="42"/>
        <end position="110"/>
    </location>
</feature>
<dbReference type="AlphaFoldDB" id="A0A438MS33"/>
<comment type="caution">
    <text evidence="2">The sequence shown here is derived from an EMBL/GenBank/DDBJ whole genome shotgun (WGS) entry which is preliminary data.</text>
</comment>
<proteinExistence type="predicted"/>
<dbReference type="GO" id="GO:0051920">
    <property type="term" value="F:peroxiredoxin activity"/>
    <property type="evidence" value="ECO:0007669"/>
    <property type="project" value="InterPro"/>
</dbReference>
<dbReference type="OrthoDB" id="10250730at2759"/>
<protein>
    <recommendedName>
        <fullName evidence="1">Carboxymuconolactone decarboxylase-like domain-containing protein</fullName>
    </recommendedName>
</protein>
<name>A0A438MS33_EXOME</name>
<dbReference type="Pfam" id="PF02627">
    <property type="entry name" value="CMD"/>
    <property type="match status" value="2"/>
</dbReference>
<sequence length="286" mass="31344">MAGLSESTAPRLSSEQEALKAAFLSEGGSWSSSWENLTILDPGYVSAYLRLRSASFKRNRLPRKVQELVLLSLNASCTTMYTPSISAHTMGALQAGATKDEILEVLELSSVLGIHAISVGVPLLEEVLQEEGVTHDQADESSESDPRRKAIKDDFIKKRGYWHAGWERVLKFDPDFFEAYTEFSGYPFRTRNHTSQPNTSVEQSRGLEPKVKELIYCAIDCATTHLFQPGLKLHIRNAVRYGATAGEIMEVFELASLMGVHTVLAGGDVLASQIGANAGRSNPHCG</sequence>
<evidence type="ECO:0000313" key="2">
    <source>
        <dbReference type="EMBL" id="RVX66472.1"/>
    </source>
</evidence>